<dbReference type="Proteomes" id="UP000076154">
    <property type="component" value="Unassembled WGS sequence"/>
</dbReference>
<evidence type="ECO:0000256" key="1">
    <source>
        <dbReference type="SAM" id="SignalP"/>
    </source>
</evidence>
<name>A0A369JRC4_HYPMA</name>
<evidence type="ECO:0000313" key="3">
    <source>
        <dbReference type="Proteomes" id="UP000076154"/>
    </source>
</evidence>
<comment type="caution">
    <text evidence="2">The sequence shown here is derived from an EMBL/GenBank/DDBJ whole genome shotgun (WGS) entry which is preliminary data.</text>
</comment>
<dbReference type="EMBL" id="LUEZ02000044">
    <property type="protein sequence ID" value="RDB24378.1"/>
    <property type="molecule type" value="Genomic_DNA"/>
</dbReference>
<reference evidence="2" key="1">
    <citation type="submission" date="2018-04" db="EMBL/GenBank/DDBJ databases">
        <title>Whole genome sequencing of Hypsizygus marmoreus.</title>
        <authorList>
            <person name="Choi I.-G."/>
            <person name="Min B."/>
            <person name="Kim J.-G."/>
            <person name="Kim S."/>
            <person name="Oh Y.-L."/>
            <person name="Kong W.-S."/>
            <person name="Park H."/>
            <person name="Jeong J."/>
            <person name="Song E.-S."/>
        </authorList>
    </citation>
    <scope>NUCLEOTIDE SEQUENCE [LARGE SCALE GENOMIC DNA]</scope>
    <source>
        <strain evidence="2">51987-8</strain>
    </source>
</reference>
<dbReference type="AlphaFoldDB" id="A0A369JRC4"/>
<protein>
    <submittedName>
        <fullName evidence="2">Uncharacterized protein</fullName>
    </submittedName>
</protein>
<organism evidence="2 3">
    <name type="scientific">Hypsizygus marmoreus</name>
    <name type="common">White beech mushroom</name>
    <name type="synonym">Agaricus marmoreus</name>
    <dbReference type="NCBI Taxonomy" id="39966"/>
    <lineage>
        <taxon>Eukaryota</taxon>
        <taxon>Fungi</taxon>
        <taxon>Dikarya</taxon>
        <taxon>Basidiomycota</taxon>
        <taxon>Agaricomycotina</taxon>
        <taxon>Agaricomycetes</taxon>
        <taxon>Agaricomycetidae</taxon>
        <taxon>Agaricales</taxon>
        <taxon>Tricholomatineae</taxon>
        <taxon>Lyophyllaceae</taxon>
        <taxon>Hypsizygus</taxon>
    </lineage>
</organism>
<keyword evidence="3" id="KW-1185">Reference proteome</keyword>
<accession>A0A369JRC4</accession>
<sequence>MVQKHVALAAAVAFIIGISSVSAAPMAVHDNGLYGRAFEEKLYARADKIIKAAAQLAKHVAKDQAHSTLVDAATDKAKSATENKQPISPVAAAAVQQMTKPFNPAAVNAVVFPPKKGQSSGQKKTRDLSDLHDEDLFTRDFEQEIYARADKIIKAAAQLAKHVAKDQAHSTLVDAATDKAKSATENKQPISPVAAAAVKQMTGPFNPAAVNAAISKQAPQKKTRSFEEFLETRWFGLEDLD</sequence>
<dbReference type="OrthoDB" id="3127958at2759"/>
<keyword evidence="1" id="KW-0732">Signal</keyword>
<feature type="signal peptide" evidence="1">
    <location>
        <begin position="1"/>
        <end position="23"/>
    </location>
</feature>
<evidence type="ECO:0000313" key="2">
    <source>
        <dbReference type="EMBL" id="RDB24378.1"/>
    </source>
</evidence>
<feature type="chain" id="PRO_5016984931" evidence="1">
    <location>
        <begin position="24"/>
        <end position="241"/>
    </location>
</feature>
<gene>
    <name evidence="2" type="ORF">Hypma_008507</name>
</gene>
<dbReference type="InParanoid" id="A0A369JRC4"/>
<proteinExistence type="predicted"/>